<protein>
    <submittedName>
        <fullName evidence="4">Uncharacterized protein</fullName>
    </submittedName>
</protein>
<feature type="transmembrane region" description="Helical" evidence="3">
    <location>
        <begin position="12"/>
        <end position="31"/>
    </location>
</feature>
<gene>
    <name evidence="4" type="ORF">pEA19081_p52</name>
</gene>
<keyword evidence="3" id="KW-0812">Transmembrane</keyword>
<evidence type="ECO:0000256" key="1">
    <source>
        <dbReference type="SAM" id="Coils"/>
    </source>
</evidence>
<geneLocation type="plasmid" evidence="4">
    <name>pEA19081</name>
</geneLocation>
<dbReference type="RefSeq" id="WP_010724518.1">
    <property type="nucleotide sequence ID" value="NZ_KX976485.1"/>
</dbReference>
<reference evidence="4" key="1">
    <citation type="journal article" date="2017" name="Front. Microbiol.">
        <title>Identification of Novel Conjugative Plasmids with Multiple Copies of fosB that Confer High-Level Fosfomycin Resistance to Vancomycin-Resistant Enterococci.</title>
        <authorList>
            <person name="Sun L."/>
            <person name="Zhang P."/>
            <person name="Qu T."/>
            <person name="Chen Y."/>
            <person name="Hua X."/>
            <person name="Shi K."/>
            <person name="Yu Y."/>
        </authorList>
    </citation>
    <scope>NUCLEOTIDE SEQUENCE</scope>
    <source>
        <strain evidence="4">19081</strain>
        <plasmid evidence="4">pEA19081</plasmid>
    </source>
</reference>
<keyword evidence="4" id="KW-0614">Plasmid</keyword>
<keyword evidence="1" id="KW-0175">Coiled coil</keyword>
<feature type="coiled-coil region" evidence="1">
    <location>
        <begin position="32"/>
        <end position="73"/>
    </location>
</feature>
<keyword evidence="3" id="KW-1133">Transmembrane helix</keyword>
<dbReference type="AlphaFoldDB" id="A0A286KCA5"/>
<evidence type="ECO:0000313" key="4">
    <source>
        <dbReference type="EMBL" id="APB62548.1"/>
    </source>
</evidence>
<sequence length="216" mass="24490">MINYTSTTKWKIMTLILISVVIFGGLFAMLNNKNKHDENKKLETKIAELETKNEKLSSNINDLNASIQSATSSPKGEELSKEITDVASKFVELYPYYDIEKVEDKKNNLLEIASKEVADSIVPEDMISSSKKTLETNSEDQKGEAYSSDPTFRSRYESATLYTNFVNAKQVQYFAEVNYETESSSGDTNNTVFIQFEVTNDNGKVQVSDYEIKYLK</sequence>
<name>A0A286KCA5_ENTAV</name>
<dbReference type="EMBL" id="KX976485">
    <property type="protein sequence ID" value="APB62548.1"/>
    <property type="molecule type" value="Genomic_DNA"/>
</dbReference>
<evidence type="ECO:0000256" key="2">
    <source>
        <dbReference type="SAM" id="MobiDB-lite"/>
    </source>
</evidence>
<proteinExistence type="predicted"/>
<accession>A0A286KCA5</accession>
<keyword evidence="3" id="KW-0472">Membrane</keyword>
<organism evidence="4">
    <name type="scientific">Enterococcus avium</name>
    <name type="common">Streptococcus avium</name>
    <dbReference type="NCBI Taxonomy" id="33945"/>
    <lineage>
        <taxon>Bacteria</taxon>
        <taxon>Bacillati</taxon>
        <taxon>Bacillota</taxon>
        <taxon>Bacilli</taxon>
        <taxon>Lactobacillales</taxon>
        <taxon>Enterococcaceae</taxon>
        <taxon>Enterococcus</taxon>
    </lineage>
</organism>
<feature type="region of interest" description="Disordered" evidence="2">
    <location>
        <begin position="128"/>
        <end position="150"/>
    </location>
</feature>
<evidence type="ECO:0000256" key="3">
    <source>
        <dbReference type="SAM" id="Phobius"/>
    </source>
</evidence>